<accession>A0ACC1M8K4</accession>
<protein>
    <submittedName>
        <fullName evidence="1">Uncharacterized protein</fullName>
    </submittedName>
</protein>
<proteinExistence type="predicted"/>
<dbReference type="Proteomes" id="UP001139981">
    <property type="component" value="Unassembled WGS sequence"/>
</dbReference>
<sequence length="425" mass="45208">MADPFSLQPHTSSSDDQRLGLGRGNNNNDHHAAAPTPPPPHPPSSLGYSGYGDRASYSGYEYTTSDSRGTDSPASEYGQYFSAASNGGFQQQQQQAGEYNNYARDSGTPYMQEYNHHPQYYQTPYAMQSDATALDGGQDMANGGRAFSTEKVEAPLLLAAAGGAGALGAAAAMGGAADRSPASYKGGKGRQGGRRRCCGGGRYCFCFSKRCCLIFIPILIIVLAGLGVLFYFIFPRIPSVTFREVDVAQPSANGPTGKDTTVSDIVSGATINRSGVVTVPLVIHLNVTNPNFIPWTIHNVTVTGYLKNPAFGGDNFPVGTGGLRTPFWMPQKSVGNDMPIYFNFRLDTNNTNYLPAAQTVQAACTAGGPKLEFYYQAQVILKAISWLGIKPSISNTIEFACPISQINDLGIQISDLTGLGLAGLT</sequence>
<organism evidence="1 2">
    <name type="scientific">Coemansia aciculifera</name>
    <dbReference type="NCBI Taxonomy" id="417176"/>
    <lineage>
        <taxon>Eukaryota</taxon>
        <taxon>Fungi</taxon>
        <taxon>Fungi incertae sedis</taxon>
        <taxon>Zoopagomycota</taxon>
        <taxon>Kickxellomycotina</taxon>
        <taxon>Kickxellomycetes</taxon>
        <taxon>Kickxellales</taxon>
        <taxon>Kickxellaceae</taxon>
        <taxon>Coemansia</taxon>
    </lineage>
</organism>
<name>A0ACC1M8K4_9FUNG</name>
<comment type="caution">
    <text evidence="1">The sequence shown here is derived from an EMBL/GenBank/DDBJ whole genome shotgun (WGS) entry which is preliminary data.</text>
</comment>
<dbReference type="EMBL" id="JANBVB010000008">
    <property type="protein sequence ID" value="KAJ2900258.1"/>
    <property type="molecule type" value="Genomic_DNA"/>
</dbReference>
<evidence type="ECO:0000313" key="2">
    <source>
        <dbReference type="Proteomes" id="UP001139981"/>
    </source>
</evidence>
<keyword evidence="2" id="KW-1185">Reference proteome</keyword>
<reference evidence="1" key="1">
    <citation type="submission" date="2022-07" db="EMBL/GenBank/DDBJ databases">
        <title>Phylogenomic reconstructions and comparative analyses of Kickxellomycotina fungi.</title>
        <authorList>
            <person name="Reynolds N.K."/>
            <person name="Stajich J.E."/>
            <person name="Barry K."/>
            <person name="Grigoriev I.V."/>
            <person name="Crous P."/>
            <person name="Smith M.E."/>
        </authorList>
    </citation>
    <scope>NUCLEOTIDE SEQUENCE</scope>
    <source>
        <strain evidence="1">CBS 190363</strain>
    </source>
</reference>
<evidence type="ECO:0000313" key="1">
    <source>
        <dbReference type="EMBL" id="KAJ2900258.1"/>
    </source>
</evidence>
<gene>
    <name evidence="1" type="ORF">IWW38_000602</name>
</gene>